<evidence type="ECO:0000256" key="5">
    <source>
        <dbReference type="PROSITE-ProRule" id="PRU00169"/>
    </source>
</evidence>
<keyword evidence="6" id="KW-0812">Transmembrane</keyword>
<dbReference type="PANTHER" id="PTHR45339">
    <property type="entry name" value="HYBRID SIGNAL TRANSDUCTION HISTIDINE KINASE J"/>
    <property type="match status" value="1"/>
</dbReference>
<keyword evidence="10" id="KW-1185">Reference proteome</keyword>
<dbReference type="InterPro" id="IPR001789">
    <property type="entry name" value="Sig_transdc_resp-reg_receiver"/>
</dbReference>
<reference evidence="9 10" key="1">
    <citation type="submission" date="2023-03" db="EMBL/GenBank/DDBJ databases">
        <title>Draft genome sequence of Thalassotalea insulae KCTC 62186T.</title>
        <authorList>
            <person name="Sawabe T."/>
        </authorList>
    </citation>
    <scope>NUCLEOTIDE SEQUENCE [LARGE SCALE GENOMIC DNA]</scope>
    <source>
        <strain evidence="9 10">KCTC 62186</strain>
    </source>
</reference>
<evidence type="ECO:0000259" key="7">
    <source>
        <dbReference type="PROSITE" id="PS50109"/>
    </source>
</evidence>
<feature type="domain" description="Histidine kinase" evidence="7">
    <location>
        <begin position="259"/>
        <end position="476"/>
    </location>
</feature>
<dbReference type="Gene3D" id="3.30.565.10">
    <property type="entry name" value="Histidine kinase-like ATPase, C-terminal domain"/>
    <property type="match status" value="1"/>
</dbReference>
<organism evidence="9 10">
    <name type="scientific">Thalassotalea insulae</name>
    <dbReference type="NCBI Taxonomy" id="2056778"/>
    <lineage>
        <taxon>Bacteria</taxon>
        <taxon>Pseudomonadati</taxon>
        <taxon>Pseudomonadota</taxon>
        <taxon>Gammaproteobacteria</taxon>
        <taxon>Alteromonadales</taxon>
        <taxon>Colwelliaceae</taxon>
        <taxon>Thalassotalea</taxon>
    </lineage>
</organism>
<dbReference type="PANTHER" id="PTHR45339:SF1">
    <property type="entry name" value="HYBRID SIGNAL TRANSDUCTION HISTIDINE KINASE J"/>
    <property type="match status" value="1"/>
</dbReference>
<feature type="domain" description="Response regulatory" evidence="8">
    <location>
        <begin position="499"/>
        <end position="613"/>
    </location>
</feature>
<dbReference type="Pfam" id="PF11845">
    <property type="entry name" value="Tll0287-like"/>
    <property type="match status" value="1"/>
</dbReference>
<dbReference type="PROSITE" id="PS50109">
    <property type="entry name" value="HIS_KIN"/>
    <property type="match status" value="1"/>
</dbReference>
<evidence type="ECO:0000259" key="8">
    <source>
        <dbReference type="PROSITE" id="PS50110"/>
    </source>
</evidence>
<dbReference type="CDD" id="cd17546">
    <property type="entry name" value="REC_hyHK_CKI1_RcsC-like"/>
    <property type="match status" value="1"/>
</dbReference>
<dbReference type="Gene3D" id="3.40.50.2300">
    <property type="match status" value="1"/>
</dbReference>
<dbReference type="CDD" id="cd00082">
    <property type="entry name" value="HisKA"/>
    <property type="match status" value="1"/>
</dbReference>
<keyword evidence="3 5" id="KW-0597">Phosphoprotein</keyword>
<evidence type="ECO:0000256" key="2">
    <source>
        <dbReference type="ARBA" id="ARBA00012438"/>
    </source>
</evidence>
<dbReference type="InterPro" id="IPR036097">
    <property type="entry name" value="HisK_dim/P_sf"/>
</dbReference>
<dbReference type="InterPro" id="IPR021796">
    <property type="entry name" value="Tll0287-like_dom"/>
</dbReference>
<feature type="transmembrane region" description="Helical" evidence="6">
    <location>
        <begin position="185"/>
        <end position="208"/>
    </location>
</feature>
<sequence length="705" mass="79689">MFWYVKKLNLDLVRSTTQSSAAQYINLLTEFRTLYSSEVVATAARQGLEITHDYHDKTGAIPLPATLSMLLIDKLSEHGDQVKAKLYSAYPFPWRQQTGGLNGEFERQAWQSFQQTPKQAFTQIEMVNGVLSLRYAVADVMRPACISCHNSHPDTPKNDWQVGDIRGVLEVIQPLEHGVSKVNNIFWQMVGLISALLLFSALAVLFILRQMQQRQSQLSDLNMQLTTEISAKQQATEQLQLAMDEAIAANKSKSAFLANISHEIRTPMNAILGYTQILQRDTDLSGDQQHSLSVIEHSGEHLLGIINDVLDLSKIEANAVTLNKQVFDLELMFITLSDMFRLKAQQKQLEWQTVNNIASQKLSVLGDQGKLRQVLINLIGNAIKFTDNGQVCFTLTPQANNYFHFEIADTGPGIAPEYQQKIFNAFNQGNLQEGLGGTGLGLTISKKYLSLMACDLHLESELAQGAKFYFDIQLPVVEAELGANDDWQVKQLRADQSKSILVVDDIEVNRIILTRMLSDVGFTVYQAEHGQTALNLMSQHKIDLVFTDMMMPEMAGDQLLKQIITNYPDVLVVAVSASSMHFDEEYFVDLGFNGFIAKPFHFEDVYQTLKQLLHIEYDYQNKVGSLQANSDLIHLHELAQYCQPQMKTLLQYCQLYQITEIEQFLTSLKEEKPELSPLVQYLSEFVYSYDMDAMLEFLQSVMDDG</sequence>
<dbReference type="Pfam" id="PF00072">
    <property type="entry name" value="Response_reg"/>
    <property type="match status" value="1"/>
</dbReference>
<dbReference type="SUPFAM" id="SSF47384">
    <property type="entry name" value="Homodimeric domain of signal transducing histidine kinase"/>
    <property type="match status" value="1"/>
</dbReference>
<dbReference type="PROSITE" id="PS50110">
    <property type="entry name" value="RESPONSE_REGULATORY"/>
    <property type="match status" value="1"/>
</dbReference>
<dbReference type="EMBL" id="BSST01000001">
    <property type="protein sequence ID" value="GLX80402.1"/>
    <property type="molecule type" value="Genomic_DNA"/>
</dbReference>
<dbReference type="InterPro" id="IPR004358">
    <property type="entry name" value="Sig_transdc_His_kin-like_C"/>
</dbReference>
<evidence type="ECO:0000256" key="4">
    <source>
        <dbReference type="ARBA" id="ARBA00023012"/>
    </source>
</evidence>
<feature type="modified residue" description="4-aspartylphosphate" evidence="5">
    <location>
        <position position="548"/>
    </location>
</feature>
<protein>
    <recommendedName>
        <fullName evidence="2">histidine kinase</fullName>
        <ecNumber evidence="2">2.7.13.3</ecNumber>
    </recommendedName>
</protein>
<dbReference type="Gene3D" id="1.10.287.130">
    <property type="match status" value="1"/>
</dbReference>
<comment type="caution">
    <text evidence="9">The sequence shown here is derived from an EMBL/GenBank/DDBJ whole genome shotgun (WGS) entry which is preliminary data.</text>
</comment>
<dbReference type="InterPro" id="IPR003661">
    <property type="entry name" value="HisK_dim/P_dom"/>
</dbReference>
<name>A0ABQ6H0Q4_9GAMM</name>
<dbReference type="Pfam" id="PF00512">
    <property type="entry name" value="HisKA"/>
    <property type="match status" value="1"/>
</dbReference>
<dbReference type="SUPFAM" id="SSF55874">
    <property type="entry name" value="ATPase domain of HSP90 chaperone/DNA topoisomerase II/histidine kinase"/>
    <property type="match status" value="1"/>
</dbReference>
<dbReference type="Proteomes" id="UP001157186">
    <property type="component" value="Unassembled WGS sequence"/>
</dbReference>
<evidence type="ECO:0000256" key="6">
    <source>
        <dbReference type="SAM" id="Phobius"/>
    </source>
</evidence>
<keyword evidence="4" id="KW-0902">Two-component regulatory system</keyword>
<accession>A0ABQ6H0Q4</accession>
<proteinExistence type="predicted"/>
<dbReference type="InterPro" id="IPR011006">
    <property type="entry name" value="CheY-like_superfamily"/>
</dbReference>
<evidence type="ECO:0000313" key="9">
    <source>
        <dbReference type="EMBL" id="GLX80402.1"/>
    </source>
</evidence>
<dbReference type="Pfam" id="PF02518">
    <property type="entry name" value="HATPase_c"/>
    <property type="match status" value="1"/>
</dbReference>
<evidence type="ECO:0000313" key="10">
    <source>
        <dbReference type="Proteomes" id="UP001157186"/>
    </source>
</evidence>
<dbReference type="SMART" id="SM00387">
    <property type="entry name" value="HATPase_c"/>
    <property type="match status" value="1"/>
</dbReference>
<dbReference type="InterPro" id="IPR003594">
    <property type="entry name" value="HATPase_dom"/>
</dbReference>
<comment type="catalytic activity">
    <reaction evidence="1">
        <text>ATP + protein L-histidine = ADP + protein N-phospho-L-histidine.</text>
        <dbReference type="EC" id="2.7.13.3"/>
    </reaction>
</comment>
<dbReference type="InterPro" id="IPR036890">
    <property type="entry name" value="HATPase_C_sf"/>
</dbReference>
<gene>
    <name evidence="9" type="ORF">tinsulaeT_37420</name>
</gene>
<dbReference type="PRINTS" id="PR00344">
    <property type="entry name" value="BCTRLSENSOR"/>
</dbReference>
<dbReference type="SUPFAM" id="SSF52172">
    <property type="entry name" value="CheY-like"/>
    <property type="match status" value="1"/>
</dbReference>
<evidence type="ECO:0000256" key="1">
    <source>
        <dbReference type="ARBA" id="ARBA00000085"/>
    </source>
</evidence>
<evidence type="ECO:0000256" key="3">
    <source>
        <dbReference type="ARBA" id="ARBA00022553"/>
    </source>
</evidence>
<keyword evidence="6" id="KW-1133">Transmembrane helix</keyword>
<dbReference type="EC" id="2.7.13.3" evidence="2"/>
<keyword evidence="6" id="KW-0472">Membrane</keyword>
<dbReference type="SMART" id="SM00388">
    <property type="entry name" value="HisKA"/>
    <property type="match status" value="1"/>
</dbReference>
<dbReference type="SMART" id="SM00448">
    <property type="entry name" value="REC"/>
    <property type="match status" value="1"/>
</dbReference>
<dbReference type="InterPro" id="IPR005467">
    <property type="entry name" value="His_kinase_dom"/>
</dbReference>